<evidence type="ECO:0000313" key="11">
    <source>
        <dbReference type="Proteomes" id="UP000591131"/>
    </source>
</evidence>
<comment type="similarity">
    <text evidence="1">Belongs to the CHFR family.</text>
</comment>
<feature type="domain" description="RING-type" evidence="9">
    <location>
        <begin position="272"/>
        <end position="311"/>
    </location>
</feature>
<dbReference type="PANTHER" id="PTHR23327:SF51">
    <property type="entry name" value="TRANSCRIPTIONAL REGULATOR OF YEAST FORM ADHERENCE 3"/>
    <property type="match status" value="1"/>
</dbReference>
<dbReference type="SUPFAM" id="SSF49879">
    <property type="entry name" value="SMAD/FHA domain"/>
    <property type="match status" value="1"/>
</dbReference>
<evidence type="ECO:0000256" key="5">
    <source>
        <dbReference type="ARBA" id="ARBA00022833"/>
    </source>
</evidence>
<dbReference type="InterPro" id="IPR001841">
    <property type="entry name" value="Znf_RING"/>
</dbReference>
<dbReference type="SUPFAM" id="SSF57850">
    <property type="entry name" value="RING/U-box"/>
    <property type="match status" value="1"/>
</dbReference>
<feature type="compositionally biased region" description="Basic residues" evidence="7">
    <location>
        <begin position="180"/>
        <end position="199"/>
    </location>
</feature>
<accession>A0A7J6MT73</accession>
<feature type="region of interest" description="Disordered" evidence="7">
    <location>
        <begin position="229"/>
        <end position="260"/>
    </location>
</feature>
<keyword evidence="5" id="KW-0862">Zinc</keyword>
<protein>
    <recommendedName>
        <fullName evidence="2">E3 ubiquitin-protein ligase CHFR</fullName>
    </recommendedName>
</protein>
<dbReference type="AlphaFoldDB" id="A0A7J6MT73"/>
<evidence type="ECO:0000256" key="7">
    <source>
        <dbReference type="SAM" id="MobiDB-lite"/>
    </source>
</evidence>
<dbReference type="Pfam" id="PF00498">
    <property type="entry name" value="FHA"/>
    <property type="match status" value="1"/>
</dbReference>
<dbReference type="InterPro" id="IPR000253">
    <property type="entry name" value="FHA_dom"/>
</dbReference>
<keyword evidence="3" id="KW-0479">Metal-binding</keyword>
<evidence type="ECO:0000256" key="1">
    <source>
        <dbReference type="ARBA" id="ARBA00005797"/>
    </source>
</evidence>
<keyword evidence="4 6" id="KW-0863">Zinc-finger</keyword>
<dbReference type="SMART" id="SM00240">
    <property type="entry name" value="FHA"/>
    <property type="match status" value="1"/>
</dbReference>
<evidence type="ECO:0000259" key="8">
    <source>
        <dbReference type="PROSITE" id="PS50006"/>
    </source>
</evidence>
<evidence type="ECO:0000259" key="9">
    <source>
        <dbReference type="PROSITE" id="PS50089"/>
    </source>
</evidence>
<dbReference type="InterPro" id="IPR013083">
    <property type="entry name" value="Znf_RING/FYVE/PHD"/>
</dbReference>
<dbReference type="Proteomes" id="UP000591131">
    <property type="component" value="Unassembled WGS sequence"/>
</dbReference>
<dbReference type="OrthoDB" id="6105938at2759"/>
<dbReference type="InterPro" id="IPR008984">
    <property type="entry name" value="SMAD_FHA_dom_sf"/>
</dbReference>
<dbReference type="InterPro" id="IPR017907">
    <property type="entry name" value="Znf_RING_CS"/>
</dbReference>
<evidence type="ECO:0000256" key="3">
    <source>
        <dbReference type="ARBA" id="ARBA00022723"/>
    </source>
</evidence>
<evidence type="ECO:0000256" key="4">
    <source>
        <dbReference type="ARBA" id="ARBA00022771"/>
    </source>
</evidence>
<name>A0A7J6MT73_PERCH</name>
<evidence type="ECO:0000313" key="10">
    <source>
        <dbReference type="EMBL" id="KAF4674527.1"/>
    </source>
</evidence>
<dbReference type="Gene3D" id="3.30.40.10">
    <property type="entry name" value="Zinc/RING finger domain, C3HC4 (zinc finger)"/>
    <property type="match status" value="1"/>
</dbReference>
<dbReference type="PANTHER" id="PTHR23327">
    <property type="entry name" value="RING FINGER PROTEIN 127"/>
    <property type="match status" value="1"/>
</dbReference>
<evidence type="ECO:0000256" key="6">
    <source>
        <dbReference type="PROSITE-ProRule" id="PRU00175"/>
    </source>
</evidence>
<evidence type="ECO:0000256" key="2">
    <source>
        <dbReference type="ARBA" id="ARBA00017908"/>
    </source>
</evidence>
<keyword evidence="11" id="KW-1185">Reference proteome</keyword>
<proteinExistence type="inferred from homology"/>
<dbReference type="PROSITE" id="PS00518">
    <property type="entry name" value="ZF_RING_1"/>
    <property type="match status" value="1"/>
</dbReference>
<dbReference type="InterPro" id="IPR018957">
    <property type="entry name" value="Znf_C3HC4_RING-type"/>
</dbReference>
<sequence>MAAATAAIIHTDNEQCSDGCVAHLVKMGNMRASEVDATRTPTVVHLRAALDGSAKVIVGRVSDQCDVVLASDVRKGMLSRRHACLQRRNNSGEWVIKELRTVNGVLVDGNILEPDVEYPLNDGDIITFGKKLVCREFEYQFRVGPLVLQEAASRSLPEIVDCDESVDRDRPSTADSTATSRKRTRSPRSRSARAKKAKRSSVDSDEEDDNHSEELQKQLDAIRQENEQLKEQLRSVTASPSTPGKEGSVVSVRNQQTPAEKAKGRLYADLECIICRDLMVSPATLECSHSFCFKCIEEWLTAGNFRCPVCRADITRSPTKTLQLQQVVTTAIETHGDDAEQADYADRLDEHKKWDERRQILRAQLMGSIETASENGLQFFEIGLKWNSDDKTRFHEGIRRYHSDAREVYCASIGLTKSWIQQATRGELEMAMENLRIGVSSDDYPGDIPKPTDLIRRRLLLFTRYC</sequence>
<dbReference type="EMBL" id="JAAPAO010000061">
    <property type="protein sequence ID" value="KAF4674527.1"/>
    <property type="molecule type" value="Genomic_DNA"/>
</dbReference>
<dbReference type="PROSITE" id="PS50006">
    <property type="entry name" value="FHA_DOMAIN"/>
    <property type="match status" value="1"/>
</dbReference>
<dbReference type="PROSITE" id="PS50089">
    <property type="entry name" value="ZF_RING_2"/>
    <property type="match status" value="1"/>
</dbReference>
<feature type="region of interest" description="Disordered" evidence="7">
    <location>
        <begin position="162"/>
        <end position="214"/>
    </location>
</feature>
<comment type="caution">
    <text evidence="10">The sequence shown here is derived from an EMBL/GenBank/DDBJ whole genome shotgun (WGS) entry which is preliminary data.</text>
</comment>
<organism evidence="10 11">
    <name type="scientific">Perkinsus chesapeaki</name>
    <name type="common">Clam parasite</name>
    <name type="synonym">Perkinsus andrewsi</name>
    <dbReference type="NCBI Taxonomy" id="330153"/>
    <lineage>
        <taxon>Eukaryota</taxon>
        <taxon>Sar</taxon>
        <taxon>Alveolata</taxon>
        <taxon>Perkinsozoa</taxon>
        <taxon>Perkinsea</taxon>
        <taxon>Perkinsida</taxon>
        <taxon>Perkinsidae</taxon>
        <taxon>Perkinsus</taxon>
    </lineage>
</organism>
<reference evidence="10 11" key="1">
    <citation type="submission" date="2020-04" db="EMBL/GenBank/DDBJ databases">
        <title>Perkinsus chesapeaki whole genome sequence.</title>
        <authorList>
            <person name="Bogema D.R."/>
        </authorList>
    </citation>
    <scope>NUCLEOTIDE SEQUENCE [LARGE SCALE GENOMIC DNA]</scope>
    <source>
        <strain evidence="10">ATCC PRA-425</strain>
    </source>
</reference>
<gene>
    <name evidence="10" type="ORF">FOL47_009052</name>
</gene>
<dbReference type="Gene3D" id="2.60.200.20">
    <property type="match status" value="1"/>
</dbReference>
<feature type="domain" description="FHA" evidence="8">
    <location>
        <begin position="56"/>
        <end position="112"/>
    </location>
</feature>
<dbReference type="Pfam" id="PF00097">
    <property type="entry name" value="zf-C3HC4"/>
    <property type="match status" value="1"/>
</dbReference>
<dbReference type="SMART" id="SM00184">
    <property type="entry name" value="RING"/>
    <property type="match status" value="1"/>
</dbReference>
<dbReference type="GO" id="GO:0008270">
    <property type="term" value="F:zinc ion binding"/>
    <property type="evidence" value="ECO:0007669"/>
    <property type="project" value="UniProtKB-KW"/>
</dbReference>